<gene>
    <name evidence="1" type="ORF">Homavirus8_7</name>
</gene>
<protein>
    <submittedName>
        <fullName evidence="1">Uncharacterized protein</fullName>
    </submittedName>
</protein>
<sequence>MSFFRSTFRLLQLSKYQPSINLQQKRLLSTDDPYTSLNQINGLSGADLISLYRREKLICMYNPFLDDQLLQVTNSPDSLNNIDEEEQTLVVCAAAIGVDKNAIQYVKHPMIKLVLEDMLKKWKEEQEQEKASNDFPTA</sequence>
<name>A0A3G5A6L0_9VIRU</name>
<accession>A0A3G5A6L0</accession>
<evidence type="ECO:0000313" key="1">
    <source>
        <dbReference type="EMBL" id="AYV82114.1"/>
    </source>
</evidence>
<reference evidence="1" key="1">
    <citation type="submission" date="2018-10" db="EMBL/GenBank/DDBJ databases">
        <title>Hidden diversity of soil giant viruses.</title>
        <authorList>
            <person name="Schulz F."/>
            <person name="Alteio L."/>
            <person name="Goudeau D."/>
            <person name="Ryan E.M."/>
            <person name="Malmstrom R.R."/>
            <person name="Blanchard J."/>
            <person name="Woyke T."/>
        </authorList>
    </citation>
    <scope>NUCLEOTIDE SEQUENCE</scope>
    <source>
        <strain evidence="1">HOV1</strain>
    </source>
</reference>
<dbReference type="EMBL" id="MK072339">
    <property type="protein sequence ID" value="AYV82114.1"/>
    <property type="molecule type" value="Genomic_DNA"/>
</dbReference>
<proteinExistence type="predicted"/>
<organism evidence="1">
    <name type="scientific">Homavirus sp</name>
    <dbReference type="NCBI Taxonomy" id="2487769"/>
    <lineage>
        <taxon>Viruses</taxon>
        <taxon>Varidnaviria</taxon>
        <taxon>Bamfordvirae</taxon>
        <taxon>Nucleocytoviricota</taxon>
        <taxon>Megaviricetes</taxon>
        <taxon>Imitervirales</taxon>
        <taxon>Mimiviridae</taxon>
        <taxon>Klosneuvirinae</taxon>
    </lineage>
</organism>